<evidence type="ECO:0000313" key="2">
    <source>
        <dbReference type="Proteomes" id="UP001239445"/>
    </source>
</evidence>
<comment type="caution">
    <text evidence="1">The sequence shown here is derived from an EMBL/GenBank/DDBJ whole genome shotgun (WGS) entry which is preliminary data.</text>
</comment>
<proteinExistence type="predicted"/>
<reference evidence="1" key="1">
    <citation type="submission" date="2023-06" db="EMBL/GenBank/DDBJ databases">
        <title>Genome-scale phylogeny and comparative genomics of the fungal order Sordariales.</title>
        <authorList>
            <consortium name="Lawrence Berkeley National Laboratory"/>
            <person name="Hensen N."/>
            <person name="Bonometti L."/>
            <person name="Westerberg I."/>
            <person name="Brannstrom I.O."/>
            <person name="Guillou S."/>
            <person name="Cros-Aarteil S."/>
            <person name="Calhoun S."/>
            <person name="Haridas S."/>
            <person name="Kuo A."/>
            <person name="Mondo S."/>
            <person name="Pangilinan J."/>
            <person name="Riley R."/>
            <person name="Labutti K."/>
            <person name="Andreopoulos B."/>
            <person name="Lipzen A."/>
            <person name="Chen C."/>
            <person name="Yanf M."/>
            <person name="Daum C."/>
            <person name="Ng V."/>
            <person name="Clum A."/>
            <person name="Steindorff A."/>
            <person name="Ohm R."/>
            <person name="Martin F."/>
            <person name="Silar P."/>
            <person name="Natvig D."/>
            <person name="Lalanne C."/>
            <person name="Gautier V."/>
            <person name="Ament-Velasquez S.L."/>
            <person name="Kruys A."/>
            <person name="Hutchinson M.I."/>
            <person name="Powell A.J."/>
            <person name="Barry K."/>
            <person name="Miller A.N."/>
            <person name="Grigoriev I.V."/>
            <person name="Debuchy R."/>
            <person name="Gladieux P."/>
            <person name="Thoren M.H."/>
            <person name="Johannesson H."/>
        </authorList>
    </citation>
    <scope>NUCLEOTIDE SEQUENCE</scope>
    <source>
        <strain evidence="1">PSN4</strain>
    </source>
</reference>
<keyword evidence="2" id="KW-1185">Reference proteome</keyword>
<accession>A0AAJ0F7G0</accession>
<sequence>MCVRRVPLHPWCDCDDPDNLTDGGPGCPHHVYIDPEHLNVLCRSPDSQWETEFENVLDYNHYPDAEWIRCDTYLTCWTINGSLQCGWEMRCPETVAKMALDGPAGYKEFYLWDGFCAQCDHGQGIPLRVVKVSELEAEDDILVDPLTGASWHVPADQPRLVDSRGVEVDEDIVDSIVNQRPDASKRERIFVHVAEDPERSGIYLLPRPFYAILRPGGSLLASVRTRAFFEAVLPCLFPMHGFRDGFCSL</sequence>
<dbReference type="Proteomes" id="UP001239445">
    <property type="component" value="Unassembled WGS sequence"/>
</dbReference>
<evidence type="ECO:0000313" key="1">
    <source>
        <dbReference type="EMBL" id="KAK1756792.1"/>
    </source>
</evidence>
<protein>
    <submittedName>
        <fullName evidence="1">Uncharacterized protein</fullName>
    </submittedName>
</protein>
<dbReference type="AlphaFoldDB" id="A0AAJ0F7G0"/>
<organism evidence="1 2">
    <name type="scientific">Echria macrotheca</name>
    <dbReference type="NCBI Taxonomy" id="438768"/>
    <lineage>
        <taxon>Eukaryota</taxon>
        <taxon>Fungi</taxon>
        <taxon>Dikarya</taxon>
        <taxon>Ascomycota</taxon>
        <taxon>Pezizomycotina</taxon>
        <taxon>Sordariomycetes</taxon>
        <taxon>Sordariomycetidae</taxon>
        <taxon>Sordariales</taxon>
        <taxon>Schizotheciaceae</taxon>
        <taxon>Echria</taxon>
    </lineage>
</organism>
<gene>
    <name evidence="1" type="ORF">QBC47DRAFT_169488</name>
</gene>
<name>A0AAJ0F7G0_9PEZI</name>
<dbReference type="EMBL" id="MU839831">
    <property type="protein sequence ID" value="KAK1756792.1"/>
    <property type="molecule type" value="Genomic_DNA"/>
</dbReference>